<protein>
    <recommendedName>
        <fullName evidence="3">FHA domain-containing protein</fullName>
    </recommendedName>
</protein>
<dbReference type="PANTHER" id="PTHR23308">
    <property type="entry name" value="NUCLEAR INHIBITOR OF PROTEIN PHOSPHATASE-1"/>
    <property type="match status" value="1"/>
</dbReference>
<evidence type="ECO:0000256" key="2">
    <source>
        <dbReference type="SAM" id="MobiDB-lite"/>
    </source>
</evidence>
<name>A0A1B7LZ75_9MICC</name>
<keyword evidence="5" id="KW-1185">Reference proteome</keyword>
<feature type="domain" description="FHA" evidence="3">
    <location>
        <begin position="72"/>
        <end position="121"/>
    </location>
</feature>
<evidence type="ECO:0000256" key="1">
    <source>
        <dbReference type="ARBA" id="ARBA00022553"/>
    </source>
</evidence>
<evidence type="ECO:0000313" key="4">
    <source>
        <dbReference type="EMBL" id="OAV60817.1"/>
    </source>
</evidence>
<dbReference type="OrthoDB" id="9815925at2"/>
<reference evidence="4 5" key="1">
    <citation type="submission" date="2016-04" db="EMBL/GenBank/DDBJ databases">
        <title>First whole genome shotgun sequence of the bacterium Enteractinococcus sp. strain UASWS1574.</title>
        <authorList>
            <person name="Crovadore J."/>
            <person name="Chablais R."/>
            <person name="Lefort F."/>
        </authorList>
    </citation>
    <scope>NUCLEOTIDE SEQUENCE [LARGE SCALE GENOMIC DNA]</scope>
    <source>
        <strain evidence="4 5">UASWS1574</strain>
    </source>
</reference>
<feature type="region of interest" description="Disordered" evidence="2">
    <location>
        <begin position="1"/>
        <end position="27"/>
    </location>
</feature>
<keyword evidence="1" id="KW-0597">Phosphoprotein</keyword>
<dbReference type="RefSeq" id="WP_043057862.1">
    <property type="nucleotide sequence ID" value="NZ_LXEY01000018.1"/>
</dbReference>
<dbReference type="PROSITE" id="PS50006">
    <property type="entry name" value="FHA_DOMAIN"/>
    <property type="match status" value="1"/>
</dbReference>
<comment type="caution">
    <text evidence="4">The sequence shown here is derived from an EMBL/GenBank/DDBJ whole genome shotgun (WGS) entry which is preliminary data.</text>
</comment>
<dbReference type="SUPFAM" id="SSF49879">
    <property type="entry name" value="SMAD/FHA domain"/>
    <property type="match status" value="1"/>
</dbReference>
<dbReference type="InterPro" id="IPR000253">
    <property type="entry name" value="FHA_dom"/>
</dbReference>
<dbReference type="EMBL" id="LXEY01000018">
    <property type="protein sequence ID" value="OAV60817.1"/>
    <property type="molecule type" value="Genomic_DNA"/>
</dbReference>
<dbReference type="Gene3D" id="2.60.200.20">
    <property type="match status" value="1"/>
</dbReference>
<evidence type="ECO:0000313" key="5">
    <source>
        <dbReference type="Proteomes" id="UP000078292"/>
    </source>
</evidence>
<sequence length="150" mass="16446">MTKDNPVPGNSEDQSEVESTTVGLPKLEPLRNLPLDAEERSAVEALPIGSALLVAHEGPNRGARFLLDQDKVTVGRHPDADIFLDDVTVSRQHAVFEREAGGYRVADTGSLNGTYINNDRVDSLLLRTGMELQIGKFRLSYYAGTQQPKK</sequence>
<dbReference type="SMART" id="SM00240">
    <property type="entry name" value="FHA"/>
    <property type="match status" value="1"/>
</dbReference>
<dbReference type="STRING" id="1837282.A6F49_10005"/>
<dbReference type="AlphaFoldDB" id="A0A1B7LZ75"/>
<organism evidence="4 5">
    <name type="scientific">Enteractinococcus helveticum</name>
    <dbReference type="NCBI Taxonomy" id="1837282"/>
    <lineage>
        <taxon>Bacteria</taxon>
        <taxon>Bacillati</taxon>
        <taxon>Actinomycetota</taxon>
        <taxon>Actinomycetes</taxon>
        <taxon>Micrococcales</taxon>
        <taxon>Micrococcaceae</taxon>
    </lineage>
</organism>
<evidence type="ECO:0000259" key="3">
    <source>
        <dbReference type="PROSITE" id="PS50006"/>
    </source>
</evidence>
<accession>A0A1B7LZ75</accession>
<proteinExistence type="predicted"/>
<dbReference type="InterPro" id="IPR008984">
    <property type="entry name" value="SMAD_FHA_dom_sf"/>
</dbReference>
<dbReference type="Pfam" id="PF00498">
    <property type="entry name" value="FHA"/>
    <property type="match status" value="1"/>
</dbReference>
<gene>
    <name evidence="4" type="ORF">A6F49_10005</name>
</gene>
<dbReference type="Proteomes" id="UP000078292">
    <property type="component" value="Unassembled WGS sequence"/>
</dbReference>
<dbReference type="InterPro" id="IPR050923">
    <property type="entry name" value="Cell_Proc_Reg/RNA_Proc"/>
</dbReference>